<dbReference type="InterPro" id="IPR019734">
    <property type="entry name" value="TPR_rpt"/>
</dbReference>
<dbReference type="PROSITE" id="PS51257">
    <property type="entry name" value="PROKAR_LIPOPROTEIN"/>
    <property type="match status" value="1"/>
</dbReference>
<dbReference type="PANTHER" id="PTHR44858:SF1">
    <property type="entry name" value="UDP-N-ACETYLGLUCOSAMINE--PEPTIDE N-ACETYLGLUCOSAMINYLTRANSFERASE SPINDLY-RELATED"/>
    <property type="match status" value="1"/>
</dbReference>
<dbReference type="PANTHER" id="PTHR44858">
    <property type="entry name" value="TETRATRICOPEPTIDE REPEAT PROTEIN 6"/>
    <property type="match status" value="1"/>
</dbReference>
<dbReference type="InterPro" id="IPR011990">
    <property type="entry name" value="TPR-like_helical_dom_sf"/>
</dbReference>
<proteinExistence type="predicted"/>
<accession>A0A1H8QGC3</accession>
<evidence type="ECO:0000313" key="5">
    <source>
        <dbReference type="EMBL" id="SEO53086.1"/>
    </source>
</evidence>
<protein>
    <submittedName>
        <fullName evidence="5">Tetratricopeptide repeat-containing protein</fullName>
    </submittedName>
</protein>
<dbReference type="SMART" id="SM00028">
    <property type="entry name" value="TPR"/>
    <property type="match status" value="2"/>
</dbReference>
<dbReference type="PROSITE" id="PS50005">
    <property type="entry name" value="TPR"/>
    <property type="match status" value="1"/>
</dbReference>
<feature type="repeat" description="TPR" evidence="3">
    <location>
        <begin position="70"/>
        <end position="103"/>
    </location>
</feature>
<evidence type="ECO:0000256" key="3">
    <source>
        <dbReference type="PROSITE-ProRule" id="PRU00339"/>
    </source>
</evidence>
<evidence type="ECO:0000256" key="4">
    <source>
        <dbReference type="SAM" id="Phobius"/>
    </source>
</evidence>
<evidence type="ECO:0000256" key="2">
    <source>
        <dbReference type="ARBA" id="ARBA00022803"/>
    </source>
</evidence>
<keyword evidence="2 3" id="KW-0802">TPR repeat</keyword>
<dbReference type="Proteomes" id="UP000199657">
    <property type="component" value="Unassembled WGS sequence"/>
</dbReference>
<keyword evidence="4" id="KW-1133">Transmembrane helix</keyword>
<evidence type="ECO:0000313" key="6">
    <source>
        <dbReference type="Proteomes" id="UP000199657"/>
    </source>
</evidence>
<dbReference type="RefSeq" id="WP_171909782.1">
    <property type="nucleotide sequence ID" value="NZ_FOEG01000001.1"/>
</dbReference>
<feature type="transmembrane region" description="Helical" evidence="4">
    <location>
        <begin position="12"/>
        <end position="30"/>
    </location>
</feature>
<name>A0A1H8QGC3_9GAMM</name>
<dbReference type="Gene3D" id="1.25.40.10">
    <property type="entry name" value="Tetratricopeptide repeat domain"/>
    <property type="match status" value="1"/>
</dbReference>
<dbReference type="EMBL" id="FOEG01000001">
    <property type="protein sequence ID" value="SEO53086.1"/>
    <property type="molecule type" value="Genomic_DNA"/>
</dbReference>
<sequence>MDRTVTQGCRGGVAAIVLVLTATGCAVVGGDDRREILRLNHEALEAEMEGDDAAAREAYRALLELDPERPRAWFQLGNIEAGKGELDQAVAAYEKALNLDPDYQEARYNLGLVYFRKGAETLEAARDAMPEDSHSHSTDVYLSCLLARVVRNPDIDVPCPDLP</sequence>
<dbReference type="PROSITE" id="PS50293">
    <property type="entry name" value="TPR_REGION"/>
    <property type="match status" value="1"/>
</dbReference>
<keyword evidence="4" id="KW-0812">Transmembrane</keyword>
<dbReference type="AlphaFoldDB" id="A0A1H8QGC3"/>
<keyword evidence="6" id="KW-1185">Reference proteome</keyword>
<dbReference type="Pfam" id="PF13414">
    <property type="entry name" value="TPR_11"/>
    <property type="match status" value="1"/>
</dbReference>
<keyword evidence="4" id="KW-0472">Membrane</keyword>
<gene>
    <name evidence="5" type="ORF">SAMN04488052_101560</name>
</gene>
<organism evidence="5 6">
    <name type="scientific">Aquisalimonas asiatica</name>
    <dbReference type="NCBI Taxonomy" id="406100"/>
    <lineage>
        <taxon>Bacteria</taxon>
        <taxon>Pseudomonadati</taxon>
        <taxon>Pseudomonadota</taxon>
        <taxon>Gammaproteobacteria</taxon>
        <taxon>Chromatiales</taxon>
        <taxon>Ectothiorhodospiraceae</taxon>
        <taxon>Aquisalimonas</taxon>
    </lineage>
</organism>
<reference evidence="5 6" key="1">
    <citation type="submission" date="2016-10" db="EMBL/GenBank/DDBJ databases">
        <authorList>
            <person name="de Groot N.N."/>
        </authorList>
    </citation>
    <scope>NUCLEOTIDE SEQUENCE [LARGE SCALE GENOMIC DNA]</scope>
    <source>
        <strain evidence="5 6">CGMCC 1.6291</strain>
    </source>
</reference>
<keyword evidence="1" id="KW-0677">Repeat</keyword>
<dbReference type="SUPFAM" id="SSF48452">
    <property type="entry name" value="TPR-like"/>
    <property type="match status" value="1"/>
</dbReference>
<dbReference type="STRING" id="406100.SAMN04488052_101560"/>
<evidence type="ECO:0000256" key="1">
    <source>
        <dbReference type="ARBA" id="ARBA00022737"/>
    </source>
</evidence>
<dbReference type="InterPro" id="IPR050498">
    <property type="entry name" value="Ycf3"/>
</dbReference>